<keyword evidence="2" id="KW-1185">Reference proteome</keyword>
<dbReference type="EMBL" id="FNCH01000001">
    <property type="protein sequence ID" value="SDF77224.1"/>
    <property type="molecule type" value="Genomic_DNA"/>
</dbReference>
<name>A0A1G7NT69_9SPHI</name>
<dbReference type="AlphaFoldDB" id="A0A1G7NT69"/>
<protein>
    <submittedName>
        <fullName evidence="1">Uncharacterized protein</fullName>
    </submittedName>
</protein>
<dbReference type="Proteomes" id="UP000199643">
    <property type="component" value="Unassembled WGS sequence"/>
</dbReference>
<accession>A0A1G7NT69</accession>
<evidence type="ECO:0000313" key="2">
    <source>
        <dbReference type="Proteomes" id="UP000199643"/>
    </source>
</evidence>
<proteinExistence type="predicted"/>
<reference evidence="2" key="1">
    <citation type="submission" date="2016-10" db="EMBL/GenBank/DDBJ databases">
        <authorList>
            <person name="Varghese N."/>
            <person name="Submissions S."/>
        </authorList>
    </citation>
    <scope>NUCLEOTIDE SEQUENCE [LARGE SCALE GENOMIC DNA]</scope>
    <source>
        <strain evidence="2">DSM 17933</strain>
    </source>
</reference>
<sequence length="39" mass="4405">MRESTEKDFSAALHSAQNDDLGRYLFIHLSVSVTPTETH</sequence>
<evidence type="ECO:0000313" key="1">
    <source>
        <dbReference type="EMBL" id="SDF77224.1"/>
    </source>
</evidence>
<gene>
    <name evidence="1" type="ORF">SAMN05421827_101490</name>
</gene>
<organism evidence="1 2">
    <name type="scientific">Pedobacter terrae</name>
    <dbReference type="NCBI Taxonomy" id="405671"/>
    <lineage>
        <taxon>Bacteria</taxon>
        <taxon>Pseudomonadati</taxon>
        <taxon>Bacteroidota</taxon>
        <taxon>Sphingobacteriia</taxon>
        <taxon>Sphingobacteriales</taxon>
        <taxon>Sphingobacteriaceae</taxon>
        <taxon>Pedobacter</taxon>
    </lineage>
</organism>